<evidence type="ECO:0000313" key="7">
    <source>
        <dbReference type="Proteomes" id="UP000013776"/>
    </source>
</evidence>
<dbReference type="InterPro" id="IPR038286">
    <property type="entry name" value="IPK_sf"/>
</dbReference>
<dbReference type="Gene3D" id="3.30.470.160">
    <property type="entry name" value="Inositol polyphosphate kinase"/>
    <property type="match status" value="1"/>
</dbReference>
<evidence type="ECO:0000256" key="5">
    <source>
        <dbReference type="SAM" id="MobiDB-lite"/>
    </source>
</evidence>
<reference evidence="6 7" key="1">
    <citation type="journal article" date="2013" name="MBio">
        <title>Genome sequencing of the plant pathogen Taphrina deformans, the causal agent of peach leaf curl.</title>
        <authorList>
            <person name="Cisse O.H."/>
            <person name="Almeida J.M.G.C.F."/>
            <person name="Fonseca A."/>
            <person name="Kumar A.A."/>
            <person name="Salojaervi J."/>
            <person name="Overmyer K."/>
            <person name="Hauser P.M."/>
            <person name="Pagni M."/>
        </authorList>
    </citation>
    <scope>NUCLEOTIDE SEQUENCE [LARGE SCALE GENOMIC DNA]</scope>
    <source>
        <strain evidence="7">PYCC 5710 / ATCC 11124 / CBS 356.35 / IMI 108563 / JCM 9778 / NBRC 8474</strain>
    </source>
</reference>
<dbReference type="STRING" id="1097556.R4XK19"/>
<evidence type="ECO:0000256" key="3">
    <source>
        <dbReference type="ARBA" id="ARBA00022777"/>
    </source>
</evidence>
<name>R4XK19_TAPDE</name>
<dbReference type="PANTHER" id="PTHR12400">
    <property type="entry name" value="INOSITOL POLYPHOSPHATE KINASE"/>
    <property type="match status" value="1"/>
</dbReference>
<evidence type="ECO:0000256" key="4">
    <source>
        <dbReference type="RuleBase" id="RU363090"/>
    </source>
</evidence>
<evidence type="ECO:0000313" key="6">
    <source>
        <dbReference type="EMBL" id="CCG84798.1"/>
    </source>
</evidence>
<dbReference type="EMBL" id="CAHR02000310">
    <property type="protein sequence ID" value="CCG84798.1"/>
    <property type="molecule type" value="Genomic_DNA"/>
</dbReference>
<dbReference type="AlphaFoldDB" id="R4XK19"/>
<dbReference type="Pfam" id="PF03770">
    <property type="entry name" value="IPK"/>
    <property type="match status" value="1"/>
</dbReference>
<dbReference type="GO" id="GO:0046854">
    <property type="term" value="P:phosphatidylinositol phosphate biosynthetic process"/>
    <property type="evidence" value="ECO:0007669"/>
    <property type="project" value="TreeGrafter"/>
</dbReference>
<dbReference type="Proteomes" id="UP000013776">
    <property type="component" value="Unassembled WGS sequence"/>
</dbReference>
<dbReference type="VEuPathDB" id="FungiDB:TAPDE_005339"/>
<dbReference type="GO" id="GO:0008440">
    <property type="term" value="F:inositol-1,4,5-trisphosphate 3-kinase activity"/>
    <property type="evidence" value="ECO:0007669"/>
    <property type="project" value="TreeGrafter"/>
</dbReference>
<dbReference type="GO" id="GO:0032958">
    <property type="term" value="P:inositol phosphate biosynthetic process"/>
    <property type="evidence" value="ECO:0007669"/>
    <property type="project" value="InterPro"/>
</dbReference>
<feature type="region of interest" description="Disordered" evidence="5">
    <location>
        <begin position="1"/>
        <end position="40"/>
    </location>
</feature>
<dbReference type="PANTHER" id="PTHR12400:SF21">
    <property type="entry name" value="KINASE"/>
    <property type="match status" value="1"/>
</dbReference>
<dbReference type="GO" id="GO:0005634">
    <property type="term" value="C:nucleus"/>
    <property type="evidence" value="ECO:0007669"/>
    <property type="project" value="TreeGrafter"/>
</dbReference>
<organism evidence="6 7">
    <name type="scientific">Taphrina deformans (strain PYCC 5710 / ATCC 11124 / CBS 356.35 / IMI 108563 / JCM 9778 / NBRC 8474)</name>
    <name type="common">Peach leaf curl fungus</name>
    <name type="synonym">Lalaria deformans</name>
    <dbReference type="NCBI Taxonomy" id="1097556"/>
    <lineage>
        <taxon>Eukaryota</taxon>
        <taxon>Fungi</taxon>
        <taxon>Dikarya</taxon>
        <taxon>Ascomycota</taxon>
        <taxon>Taphrinomycotina</taxon>
        <taxon>Taphrinomycetes</taxon>
        <taxon>Taphrinales</taxon>
        <taxon>Taphrinaceae</taxon>
        <taxon>Taphrina</taxon>
    </lineage>
</organism>
<evidence type="ECO:0000256" key="1">
    <source>
        <dbReference type="ARBA" id="ARBA00007374"/>
    </source>
</evidence>
<dbReference type="EC" id="2.7.-.-" evidence="4"/>
<feature type="region of interest" description="Disordered" evidence="5">
    <location>
        <begin position="88"/>
        <end position="117"/>
    </location>
</feature>
<protein>
    <recommendedName>
        <fullName evidence="4">Kinase</fullName>
        <ecNumber evidence="4">2.7.-.-</ecNumber>
    </recommendedName>
</protein>
<dbReference type="eggNOG" id="KOG1620">
    <property type="taxonomic scope" value="Eukaryota"/>
</dbReference>
<dbReference type="OrthoDB" id="2573163at2759"/>
<sequence>MEEHERASRKASRSLQVFKDSKHEAPTHSAVLTHSQDETQESLNVAAQDDQLQEFALGPIQPPTLSSYNVTSTSTTAQFTAYRSLGPSADTEELSNIRQQETDSSVTPRLVPSRSSTPSTAQAIANLVQLGQGAPNAISLQSSSQYTDTQAIHQTSDIQHFDTDNLAVDDTSEDTEYNLRNNDDIEWSIDTGLVPGVVSLKPFKHQVGGHNPIFRFSERAVCKPLANHENEFYEKIEECHPELLPFMPKYIGVLNVTHRDSLATSSLGHTVNAPEVAFAHNRHIFPSHMLQQNIQDNKDKSTSALPRDTSEHWGSTVVNRQLQEQVLREVFAPFEKRKKQLRGRVGSNMSTNTHLGMRKIPITDIPRINQLREMASSSSLSDVPIFQDNPKDLKRRNSSGQLYRVLSTSNISKFGSSLDSETCQDSVLGDTQQSCLGRGDNDQCFKHSSVFADRNTKDKSIMQHSNTEDDEASVFLMDDMNDAILPQSMDLMSPRELSMATIADDAKSGRGGQSLVDHAKSLSSLHDQSTQSSGLAVSDVNPVGKAGPVKERIQVPTFEQAKLTWSQKCADRDRDKRLSELQRKELENAGILDENGIYTRTQRFILIEDLTKGMNRPCVLDLKMGTRQYGVQASEAKRKSQRKKCAMTTSRLLGVRICGMQVWNRYTRKSTFQDKYFGRDLKAGNEFQNCLRDFIHDGREEDDDSVSGVLIHHIPRILKKLTALEEIVKNLKGYRLYASSLLFIYDGETKEEEQLAQAKDPARDASAKQSVQADIRIKIVDFANCITAESSRDVPCPPAHPEHYDAGYVRGIRSLRVYFQRIWNESTLHRSTASRELAESSIWAGEHLDANDILTSDMHEDEAEGFIST</sequence>
<feature type="compositionally biased region" description="Polar residues" evidence="5">
    <location>
        <begin position="94"/>
        <end position="117"/>
    </location>
</feature>
<comment type="caution">
    <text evidence="6">The sequence shown here is derived from an EMBL/GenBank/DDBJ whole genome shotgun (WGS) entry which is preliminary data.</text>
</comment>
<dbReference type="GO" id="GO:0005737">
    <property type="term" value="C:cytoplasm"/>
    <property type="evidence" value="ECO:0007669"/>
    <property type="project" value="TreeGrafter"/>
</dbReference>
<proteinExistence type="inferred from homology"/>
<dbReference type="SUPFAM" id="SSF56104">
    <property type="entry name" value="SAICAR synthase-like"/>
    <property type="match status" value="1"/>
</dbReference>
<feature type="region of interest" description="Disordered" evidence="5">
    <location>
        <begin position="379"/>
        <end position="398"/>
    </location>
</feature>
<gene>
    <name evidence="6" type="ORF">TAPDE_005339</name>
</gene>
<keyword evidence="3 4" id="KW-0418">Kinase</keyword>
<keyword evidence="7" id="KW-1185">Reference proteome</keyword>
<dbReference type="GO" id="GO:0000824">
    <property type="term" value="F:inositol-1,4,5,6-tetrakisphosphate 3-kinase activity"/>
    <property type="evidence" value="ECO:0007669"/>
    <property type="project" value="TreeGrafter"/>
</dbReference>
<accession>R4XK19</accession>
<evidence type="ECO:0000256" key="2">
    <source>
        <dbReference type="ARBA" id="ARBA00022679"/>
    </source>
</evidence>
<comment type="similarity">
    <text evidence="1 4">Belongs to the inositol phosphokinase (IPK) family.</text>
</comment>
<keyword evidence="2 4" id="KW-0808">Transferase</keyword>
<dbReference type="InterPro" id="IPR005522">
    <property type="entry name" value="IPK"/>
</dbReference>